<evidence type="ECO:0000313" key="1">
    <source>
        <dbReference type="EMBL" id="MBJ2174168.1"/>
    </source>
</evidence>
<accession>A0ABS0WQM3</accession>
<sequence length="471" mass="56290">MKTKLKKFTDFSQHILPHEATYLSAFHQFKDPEKTQIIELVIANALSENNPLAFNQSIDKRKYSYIKKWINNKLTSIDVDIIINWIMLLKNKVLTDAITATEEKHFLQYIIQYKKVDYNFQNLYELVKDYKPYLLVRMRYNDHQIVADFLKNYEDHYTTSTRIDSKLYNATTDITNQYSLNNNEPKFWEKWLLKIFQTTAIDGKNRYQAFVLLAFMYTNYNESEKLKKIFDHIDVFFGKGQMYSRRILSNYYASRVLMHSRKDELKKAEYYAFLSIRQENNDTLMYLNNLVSILLKNSKPKKANALMAEYINLFNETHNYHQKLGYASNQIRILTELNKFAEADNYAKKIIKKYKSKIIEHRWHHFFTSYINVLVIEEKYDEVLKITSKFNLIAKEKERKKKGNYVPNISWSISLSRYMEGKINATKLLEEIKEPINDKQHTLNQKQHMIKVIDKLSKNLPEAFLQLKSYL</sequence>
<dbReference type="Proteomes" id="UP000623301">
    <property type="component" value="Unassembled WGS sequence"/>
</dbReference>
<evidence type="ECO:0008006" key="3">
    <source>
        <dbReference type="Google" id="ProtNLM"/>
    </source>
</evidence>
<organism evidence="1 2">
    <name type="scientific">Aureibaculum flavum</name>
    <dbReference type="NCBI Taxonomy" id="2795986"/>
    <lineage>
        <taxon>Bacteria</taxon>
        <taxon>Pseudomonadati</taxon>
        <taxon>Bacteroidota</taxon>
        <taxon>Flavobacteriia</taxon>
        <taxon>Flavobacteriales</taxon>
        <taxon>Flavobacteriaceae</taxon>
        <taxon>Aureibaculum</taxon>
    </lineage>
</organism>
<protein>
    <recommendedName>
        <fullName evidence="3">Tetratricopeptide repeat protein</fullName>
    </recommendedName>
</protein>
<reference evidence="1 2" key="1">
    <citation type="submission" date="2020-12" db="EMBL/GenBank/DDBJ databases">
        <title>Aureibaculum luteum sp. nov. and Aureibaculum flavum sp. nov., novel members of the family Flavobacteriaceae isolated from Antarctic intertidal sediments.</title>
        <authorList>
            <person name="He X."/>
            <person name="Zhang X."/>
        </authorList>
    </citation>
    <scope>NUCLEOTIDE SEQUENCE [LARGE SCALE GENOMIC DNA]</scope>
    <source>
        <strain evidence="1 2">A20</strain>
    </source>
</reference>
<dbReference type="RefSeq" id="WP_198840917.1">
    <property type="nucleotide sequence ID" value="NZ_JAEHFJ010000003.1"/>
</dbReference>
<keyword evidence="2" id="KW-1185">Reference proteome</keyword>
<proteinExistence type="predicted"/>
<dbReference type="EMBL" id="JAEHFJ010000003">
    <property type="protein sequence ID" value="MBJ2174168.1"/>
    <property type="molecule type" value="Genomic_DNA"/>
</dbReference>
<evidence type="ECO:0000313" key="2">
    <source>
        <dbReference type="Proteomes" id="UP000623301"/>
    </source>
</evidence>
<gene>
    <name evidence="1" type="ORF">JBL43_07960</name>
</gene>
<comment type="caution">
    <text evidence="1">The sequence shown here is derived from an EMBL/GenBank/DDBJ whole genome shotgun (WGS) entry which is preliminary data.</text>
</comment>
<name>A0ABS0WQM3_9FLAO</name>